<organism evidence="7 8">
    <name type="scientific">Taxus chinensis</name>
    <name type="common">Chinese yew</name>
    <name type="synonym">Taxus wallichiana var. chinensis</name>
    <dbReference type="NCBI Taxonomy" id="29808"/>
    <lineage>
        <taxon>Eukaryota</taxon>
        <taxon>Viridiplantae</taxon>
        <taxon>Streptophyta</taxon>
        <taxon>Embryophyta</taxon>
        <taxon>Tracheophyta</taxon>
        <taxon>Spermatophyta</taxon>
        <taxon>Pinopsida</taxon>
        <taxon>Pinidae</taxon>
        <taxon>Conifers II</taxon>
        <taxon>Cupressales</taxon>
        <taxon>Taxaceae</taxon>
        <taxon>Taxus</taxon>
    </lineage>
</organism>
<keyword evidence="3 6" id="KW-0812">Transmembrane</keyword>
<evidence type="ECO:0000313" key="8">
    <source>
        <dbReference type="Proteomes" id="UP000824469"/>
    </source>
</evidence>
<dbReference type="Pfam" id="PF01554">
    <property type="entry name" value="MatE"/>
    <property type="match status" value="2"/>
</dbReference>
<dbReference type="EMBL" id="JAHRHJ020000006">
    <property type="protein sequence ID" value="KAH9312406.1"/>
    <property type="molecule type" value="Genomic_DNA"/>
</dbReference>
<keyword evidence="4 6" id="KW-1133">Transmembrane helix</keyword>
<dbReference type="AlphaFoldDB" id="A0AA38FXL9"/>
<feature type="transmembrane region" description="Helical" evidence="6">
    <location>
        <begin position="373"/>
        <end position="393"/>
    </location>
</feature>
<feature type="transmembrane region" description="Helical" evidence="6">
    <location>
        <begin position="150"/>
        <end position="171"/>
    </location>
</feature>
<feature type="non-terminal residue" evidence="7">
    <location>
        <position position="483"/>
    </location>
</feature>
<sequence length="483" mass="53029">MAEEKITSPLLSANERGLIISSDLPSRCWIESKALWRIAGAAIFARLATIGLNVITQAFVGHIGNLELAAFSVVTGVTLGFTSGLIKGMATALGTLCGQAYGAEKEEMLGVYMQRSWIVISGFSVVIMPMYIFATPLLKLLGQPDDIAELSGRVSLWCIPIHFAFILYYTISRYLQAQSKNFITAWAAALGTVFNVLLCWLFVTKWKMGLDGALLSLNVAWWTPGIIQYIYVTCGWCPNAWTGYSLLAFEDMWHFLKLSLASGIMLCLEIWYYRVLVLLTGNMKDATVAVDSLSICLNINSWEMAIPLGFLASTSVRVANELGAGKPKEAKFSVIVAVITSVVIGFAALILILALRNEFAYAFTDSAIVQKAVYNLAILLGLTVLLNSIQPVLMGVAVGLGWQVYVAYINVACYYIIGLPLGILLGYAFHLEVMGIWVGMIFGTAAQTLALMFITWRTDWHLEAKNIKKEVNRCSSHNPPTHQ</sequence>
<protein>
    <recommendedName>
        <fullName evidence="6">Protein DETOXIFICATION</fullName>
    </recommendedName>
    <alternativeName>
        <fullName evidence="6">Multidrug and toxic compound extrusion protein</fullName>
    </alternativeName>
</protein>
<evidence type="ECO:0000256" key="2">
    <source>
        <dbReference type="ARBA" id="ARBA00010199"/>
    </source>
</evidence>
<feature type="transmembrane region" description="Helical" evidence="6">
    <location>
        <begin position="252"/>
        <end position="273"/>
    </location>
</feature>
<dbReference type="GO" id="GO:0016020">
    <property type="term" value="C:membrane"/>
    <property type="evidence" value="ECO:0007669"/>
    <property type="project" value="UniProtKB-SubCell"/>
</dbReference>
<evidence type="ECO:0000313" key="7">
    <source>
        <dbReference type="EMBL" id="KAH9312406.1"/>
    </source>
</evidence>
<dbReference type="InterPro" id="IPR045069">
    <property type="entry name" value="MATE_euk"/>
</dbReference>
<evidence type="ECO:0000256" key="1">
    <source>
        <dbReference type="ARBA" id="ARBA00004141"/>
    </source>
</evidence>
<dbReference type="InterPro" id="IPR002528">
    <property type="entry name" value="MATE_fam"/>
</dbReference>
<evidence type="ECO:0000256" key="4">
    <source>
        <dbReference type="ARBA" id="ARBA00022989"/>
    </source>
</evidence>
<dbReference type="GO" id="GO:0015297">
    <property type="term" value="F:antiporter activity"/>
    <property type="evidence" value="ECO:0007669"/>
    <property type="project" value="InterPro"/>
</dbReference>
<dbReference type="GO" id="GO:1990961">
    <property type="term" value="P:xenobiotic detoxification by transmembrane export across the plasma membrane"/>
    <property type="evidence" value="ECO:0007669"/>
    <property type="project" value="InterPro"/>
</dbReference>
<evidence type="ECO:0000256" key="3">
    <source>
        <dbReference type="ARBA" id="ARBA00022692"/>
    </source>
</evidence>
<accession>A0AA38FXL9</accession>
<dbReference type="CDD" id="cd13132">
    <property type="entry name" value="MATE_eukaryotic"/>
    <property type="match status" value="1"/>
</dbReference>
<dbReference type="OMA" id="IVRFQVK"/>
<proteinExistence type="inferred from homology"/>
<keyword evidence="5 6" id="KW-0472">Membrane</keyword>
<feature type="transmembrane region" description="Helical" evidence="6">
    <location>
        <begin position="117"/>
        <end position="138"/>
    </location>
</feature>
<feature type="transmembrane region" description="Helical" evidence="6">
    <location>
        <begin position="332"/>
        <end position="353"/>
    </location>
</feature>
<dbReference type="Proteomes" id="UP000824469">
    <property type="component" value="Unassembled WGS sequence"/>
</dbReference>
<dbReference type="PANTHER" id="PTHR11206">
    <property type="entry name" value="MULTIDRUG RESISTANCE PROTEIN"/>
    <property type="match status" value="1"/>
</dbReference>
<comment type="subcellular location">
    <subcellularLocation>
        <location evidence="1">Membrane</location>
        <topology evidence="1">Multi-pass membrane protein</topology>
    </subcellularLocation>
</comment>
<evidence type="ECO:0000256" key="5">
    <source>
        <dbReference type="ARBA" id="ARBA00023136"/>
    </source>
</evidence>
<feature type="transmembrane region" description="Helical" evidence="6">
    <location>
        <begin position="68"/>
        <end position="86"/>
    </location>
</feature>
<comment type="caution">
    <text evidence="7">The sequence shown here is derived from an EMBL/GenBank/DDBJ whole genome shotgun (WGS) entry which is preliminary data.</text>
</comment>
<feature type="transmembrane region" description="Helical" evidence="6">
    <location>
        <begin position="34"/>
        <end position="56"/>
    </location>
</feature>
<dbReference type="NCBIfam" id="TIGR00797">
    <property type="entry name" value="matE"/>
    <property type="match status" value="1"/>
</dbReference>
<evidence type="ECO:0000256" key="6">
    <source>
        <dbReference type="RuleBase" id="RU004914"/>
    </source>
</evidence>
<feature type="transmembrane region" description="Helical" evidence="6">
    <location>
        <begin position="435"/>
        <end position="456"/>
    </location>
</feature>
<dbReference type="GO" id="GO:0042910">
    <property type="term" value="F:xenobiotic transmembrane transporter activity"/>
    <property type="evidence" value="ECO:0007669"/>
    <property type="project" value="InterPro"/>
</dbReference>
<feature type="transmembrane region" description="Helical" evidence="6">
    <location>
        <begin position="405"/>
        <end position="429"/>
    </location>
</feature>
<name>A0AA38FXL9_TAXCH</name>
<reference evidence="7 8" key="1">
    <citation type="journal article" date="2021" name="Nat. Plants">
        <title>The Taxus genome provides insights into paclitaxel biosynthesis.</title>
        <authorList>
            <person name="Xiong X."/>
            <person name="Gou J."/>
            <person name="Liao Q."/>
            <person name="Li Y."/>
            <person name="Zhou Q."/>
            <person name="Bi G."/>
            <person name="Li C."/>
            <person name="Du R."/>
            <person name="Wang X."/>
            <person name="Sun T."/>
            <person name="Guo L."/>
            <person name="Liang H."/>
            <person name="Lu P."/>
            <person name="Wu Y."/>
            <person name="Zhang Z."/>
            <person name="Ro D.K."/>
            <person name="Shang Y."/>
            <person name="Huang S."/>
            <person name="Yan J."/>
        </authorList>
    </citation>
    <scope>NUCLEOTIDE SEQUENCE [LARGE SCALE GENOMIC DNA]</scope>
    <source>
        <strain evidence="7">Ta-2019</strain>
    </source>
</reference>
<feature type="transmembrane region" description="Helical" evidence="6">
    <location>
        <begin position="183"/>
        <end position="203"/>
    </location>
</feature>
<comment type="similarity">
    <text evidence="2 6">Belongs to the multi antimicrobial extrusion (MATE) (TC 2.A.66.1) family.</text>
</comment>
<feature type="transmembrane region" description="Helical" evidence="6">
    <location>
        <begin position="215"/>
        <end position="232"/>
    </location>
</feature>
<gene>
    <name evidence="7" type="ORF">KI387_027441</name>
</gene>
<keyword evidence="8" id="KW-1185">Reference proteome</keyword>